<evidence type="ECO:0000313" key="3">
    <source>
        <dbReference type="Proteomes" id="UP001302349"/>
    </source>
</evidence>
<proteinExistence type="predicted"/>
<dbReference type="EMBL" id="CP136051">
    <property type="protein sequence ID" value="WOK07606.1"/>
    <property type="molecule type" value="Genomic_DNA"/>
</dbReference>
<dbReference type="Proteomes" id="UP001302349">
    <property type="component" value="Chromosome"/>
</dbReference>
<accession>A0ABZ0IS84</accession>
<feature type="transmembrane region" description="Helical" evidence="1">
    <location>
        <begin position="572"/>
        <end position="591"/>
    </location>
</feature>
<gene>
    <name evidence="2" type="ORF">RT717_03085</name>
</gene>
<keyword evidence="1" id="KW-1133">Transmembrane helix</keyword>
<reference evidence="2 3" key="1">
    <citation type="journal article" date="2023" name="Microbiol. Resour. Announc.">
        <title>Complete Genome Sequence of Imperialibacter roseus strain P4T.</title>
        <authorList>
            <person name="Tizabi D.R."/>
            <person name="Bachvaroff T."/>
            <person name="Hill R.T."/>
        </authorList>
    </citation>
    <scope>NUCLEOTIDE SEQUENCE [LARGE SCALE GENOMIC DNA]</scope>
    <source>
        <strain evidence="2 3">P4T</strain>
    </source>
</reference>
<evidence type="ECO:0000256" key="1">
    <source>
        <dbReference type="SAM" id="Phobius"/>
    </source>
</evidence>
<feature type="transmembrane region" description="Helical" evidence="1">
    <location>
        <begin position="44"/>
        <end position="63"/>
    </location>
</feature>
<protein>
    <recommendedName>
        <fullName evidence="4">Aerotolerance regulator N-terminal domain-containing protein</fullName>
    </recommendedName>
</protein>
<sequence>MSSWILSFEPLLNIHLTLWGLILLFAIIAVVEWRRRMGRKLLRLLALLLAFIGLAGILLRPHYQTESVLSDIMLLTQGYNVEEVDSLLQSNPGLSIYKAPGAADFKAAAELKSFNELAGIKERIRYVVGNGLPDYVFDDAAPFRFVYFPSSSPEGIQAINVPEKVSTNRRSAVSGIASQVAPGSMIRWSGPEGKIDSLRLSSSTKEFSFGFIPKLAGKFVYELELLDSAGSSIATYKVPVQVAEERKLKMVFVSQFPTFESRYLKNLMAEQGHSLALRYQLSKDKFRYEFANQAEVPFRRLTTTLLDDADLLWIDEASLDALSREETNVLNAAVDQGLGVFITVNEVSASRKPSRWMPLQFTRYDADTLSVAADLGRKVSLSGVALAIDKSPEVIPVWQDGSGRLLAAYAYQGLGKIGTALWQDTYRLVLKGQELTYAALWMEVIESLARKASVCCHIQVETKEPYFIDEPVRFSVISSLEEPPLVRYKGETVPLIESWQLHNVWSGTIWPDAAGWDSLFMEATGQSKHFFVHEQSDWQSVAVTQQIANTALHGGTEPGISREYIQAIKKPISAVIFYLLLLIGFGGLWLAPKV</sequence>
<name>A0ABZ0IS84_9BACT</name>
<evidence type="ECO:0000313" key="2">
    <source>
        <dbReference type="EMBL" id="WOK07606.1"/>
    </source>
</evidence>
<feature type="transmembrane region" description="Helical" evidence="1">
    <location>
        <begin position="12"/>
        <end position="32"/>
    </location>
</feature>
<keyword evidence="3" id="KW-1185">Reference proteome</keyword>
<keyword evidence="1" id="KW-0472">Membrane</keyword>
<dbReference type="RefSeq" id="WP_317490277.1">
    <property type="nucleotide sequence ID" value="NZ_CP136051.1"/>
</dbReference>
<organism evidence="2 3">
    <name type="scientific">Imperialibacter roseus</name>
    <dbReference type="NCBI Taxonomy" id="1324217"/>
    <lineage>
        <taxon>Bacteria</taxon>
        <taxon>Pseudomonadati</taxon>
        <taxon>Bacteroidota</taxon>
        <taxon>Cytophagia</taxon>
        <taxon>Cytophagales</taxon>
        <taxon>Flammeovirgaceae</taxon>
        <taxon>Imperialibacter</taxon>
    </lineage>
</organism>
<keyword evidence="1" id="KW-0812">Transmembrane</keyword>
<evidence type="ECO:0008006" key="4">
    <source>
        <dbReference type="Google" id="ProtNLM"/>
    </source>
</evidence>